<protein>
    <submittedName>
        <fullName evidence="1">Uncharacterized protein</fullName>
    </submittedName>
</protein>
<evidence type="ECO:0000313" key="1">
    <source>
        <dbReference type="EMBL" id="XKX17537.1"/>
    </source>
</evidence>
<proteinExistence type="predicted"/>
<accession>A0ACD5FRT6</accession>
<name>A0ACD5FRT6_9CAUD</name>
<evidence type="ECO:0000313" key="2">
    <source>
        <dbReference type="Proteomes" id="UP001365931"/>
    </source>
</evidence>
<gene>
    <name evidence="1" type="ORF">MVUOKPPV_CDS0140</name>
</gene>
<organism evidence="1 2">
    <name type="scientific">Klebsiella phage phi1_175008</name>
    <dbReference type="NCBI Taxonomy" id="3127744"/>
    <lineage>
        <taxon>Viruses</taxon>
        <taxon>Duplodnaviria</taxon>
        <taxon>Heunggongvirae</taxon>
        <taxon>Uroviricota</taxon>
        <taxon>Caudoviricetes</taxon>
        <taxon>Stephanstirmvirinae</taxon>
    </lineage>
</organism>
<dbReference type="Proteomes" id="UP001365931">
    <property type="component" value="Segment"/>
</dbReference>
<dbReference type="EMBL" id="PQ360875">
    <property type="protein sequence ID" value="XKX17537.1"/>
    <property type="molecule type" value="Genomic_DNA"/>
</dbReference>
<reference evidence="1" key="1">
    <citation type="submission" date="2024-09" db="EMBL/GenBank/DDBJ databases">
        <title>The complete genome of Klebsiella pneumoniae phage phi1_175008.</title>
        <authorList>
            <person name="Li J."/>
            <person name="Feng Y."/>
            <person name="Zong Z."/>
        </authorList>
    </citation>
    <scope>NUCLEOTIDE SEQUENCE</scope>
</reference>
<sequence length="33" mass="4027">MPVDYFYYFCSATELFPDIVRGSRIRTYDQKFP</sequence>